<comment type="caution">
    <text evidence="1">The sequence shown here is derived from an EMBL/GenBank/DDBJ whole genome shotgun (WGS) entry which is preliminary data.</text>
</comment>
<gene>
    <name evidence="1" type="ORF">DWQ56_19125</name>
</gene>
<reference evidence="1 2" key="1">
    <citation type="submission" date="2017-08" db="EMBL/GenBank/DDBJ databases">
        <title>Functional genomic and metabolic studies of the symbiotic interactions of six Microcystis-dominated communities.</title>
        <authorList>
            <person name="Li Q."/>
            <person name="Lin F."/>
        </authorList>
    </citation>
    <scope>NUCLEOTIDE SEQUENCE [LARGE SCALE GENOMIC DNA]</scope>
    <source>
        <strain evidence="1">DA14</strain>
    </source>
</reference>
<sequence>MNDIIGAWGVALSFKSLLPVEYNDLRFFVKSNFRGFAPVNISFWGTRYLTMLMSIIAEFLSLI</sequence>
<name>A0A3E0M422_MICAE</name>
<dbReference type="AlphaFoldDB" id="A0A3E0M422"/>
<protein>
    <submittedName>
        <fullName evidence="1">Uncharacterized protein</fullName>
    </submittedName>
</protein>
<dbReference type="EMBL" id="QQWE01000007">
    <property type="protein sequence ID" value="REJ53823.1"/>
    <property type="molecule type" value="Genomic_DNA"/>
</dbReference>
<evidence type="ECO:0000313" key="1">
    <source>
        <dbReference type="EMBL" id="REJ53823.1"/>
    </source>
</evidence>
<evidence type="ECO:0000313" key="2">
    <source>
        <dbReference type="Proteomes" id="UP000256301"/>
    </source>
</evidence>
<organism evidence="1 2">
    <name type="scientific">Microcystis aeruginosa DA14</name>
    <dbReference type="NCBI Taxonomy" id="1987506"/>
    <lineage>
        <taxon>Bacteria</taxon>
        <taxon>Bacillati</taxon>
        <taxon>Cyanobacteriota</taxon>
        <taxon>Cyanophyceae</taxon>
        <taxon>Oscillatoriophycideae</taxon>
        <taxon>Chroococcales</taxon>
        <taxon>Microcystaceae</taxon>
        <taxon>Microcystis</taxon>
    </lineage>
</organism>
<dbReference type="Proteomes" id="UP000256301">
    <property type="component" value="Unassembled WGS sequence"/>
</dbReference>
<proteinExistence type="predicted"/>
<accession>A0A3E0M422</accession>